<dbReference type="Proteomes" id="UP001215280">
    <property type="component" value="Unassembled WGS sequence"/>
</dbReference>
<evidence type="ECO:0000256" key="1">
    <source>
        <dbReference type="SAM" id="MobiDB-lite"/>
    </source>
</evidence>
<feature type="region of interest" description="Disordered" evidence="1">
    <location>
        <begin position="1"/>
        <end position="246"/>
    </location>
</feature>
<name>A0AAD7JD64_9AGAR</name>
<gene>
    <name evidence="2" type="ORF">DFH07DRAFT_814582</name>
</gene>
<feature type="compositionally biased region" description="Low complexity" evidence="1">
    <location>
        <begin position="202"/>
        <end position="245"/>
    </location>
</feature>
<protein>
    <submittedName>
        <fullName evidence="2">Uncharacterized protein</fullName>
    </submittedName>
</protein>
<dbReference type="AlphaFoldDB" id="A0AAD7JD64"/>
<feature type="compositionally biased region" description="Low complexity" evidence="1">
    <location>
        <begin position="90"/>
        <end position="101"/>
    </location>
</feature>
<evidence type="ECO:0000313" key="2">
    <source>
        <dbReference type="EMBL" id="KAJ7761938.1"/>
    </source>
</evidence>
<feature type="compositionally biased region" description="Low complexity" evidence="1">
    <location>
        <begin position="51"/>
        <end position="70"/>
    </location>
</feature>
<feature type="compositionally biased region" description="Basic residues" evidence="1">
    <location>
        <begin position="126"/>
        <end position="168"/>
    </location>
</feature>
<feature type="compositionally biased region" description="Polar residues" evidence="1">
    <location>
        <begin position="172"/>
        <end position="184"/>
    </location>
</feature>
<dbReference type="EMBL" id="JARJLG010000044">
    <property type="protein sequence ID" value="KAJ7761938.1"/>
    <property type="molecule type" value="Genomic_DNA"/>
</dbReference>
<organism evidence="2 3">
    <name type="scientific">Mycena maculata</name>
    <dbReference type="NCBI Taxonomy" id="230809"/>
    <lineage>
        <taxon>Eukaryota</taxon>
        <taxon>Fungi</taxon>
        <taxon>Dikarya</taxon>
        <taxon>Basidiomycota</taxon>
        <taxon>Agaricomycotina</taxon>
        <taxon>Agaricomycetes</taxon>
        <taxon>Agaricomycetidae</taxon>
        <taxon>Agaricales</taxon>
        <taxon>Marasmiineae</taxon>
        <taxon>Mycenaceae</taxon>
        <taxon>Mycena</taxon>
    </lineage>
</organism>
<accession>A0AAD7JD64</accession>
<keyword evidence="3" id="KW-1185">Reference proteome</keyword>
<evidence type="ECO:0000313" key="3">
    <source>
        <dbReference type="Proteomes" id="UP001215280"/>
    </source>
</evidence>
<sequence>MASAPRYSLPPPQESFRLPSLKDLNFQYRSRPPPEDTQDVQPSRVHQWARSPVSQQQQQQPSPPLSASEQYASKHDPGGYLTPGVPMSVQQQQQQPAQQPARADPKRVRSSSRQSQASLPPFPLFRKQRVARPRQRTTRLSRKHRRRMRRRQQQQRKRTRSRNRRRLRTITPSMSTRAMCSNSSRRTRTHLRDPLKKLGIGSSSSSSSFSCRRNKLSRLSSSSSSSSRGTRRNLNMPSSSSSNSMLRRRRRCTCYVHMSPRRRCITSRLRPRSSSSNLSSRSSSSTLHASIRALSRSSRCTRAIRIHILSCRQRILSRLCILRLDILNRHCIPSRRAYILNLSWCILR</sequence>
<comment type="caution">
    <text evidence="2">The sequence shown here is derived from an EMBL/GenBank/DDBJ whole genome shotgun (WGS) entry which is preliminary data.</text>
</comment>
<proteinExistence type="predicted"/>
<reference evidence="2" key="1">
    <citation type="submission" date="2023-03" db="EMBL/GenBank/DDBJ databases">
        <title>Massive genome expansion in bonnet fungi (Mycena s.s.) driven by repeated elements and novel gene families across ecological guilds.</title>
        <authorList>
            <consortium name="Lawrence Berkeley National Laboratory"/>
            <person name="Harder C.B."/>
            <person name="Miyauchi S."/>
            <person name="Viragh M."/>
            <person name="Kuo A."/>
            <person name="Thoen E."/>
            <person name="Andreopoulos B."/>
            <person name="Lu D."/>
            <person name="Skrede I."/>
            <person name="Drula E."/>
            <person name="Henrissat B."/>
            <person name="Morin E."/>
            <person name="Kohler A."/>
            <person name="Barry K."/>
            <person name="LaButti K."/>
            <person name="Morin E."/>
            <person name="Salamov A."/>
            <person name="Lipzen A."/>
            <person name="Mereny Z."/>
            <person name="Hegedus B."/>
            <person name="Baldrian P."/>
            <person name="Stursova M."/>
            <person name="Weitz H."/>
            <person name="Taylor A."/>
            <person name="Grigoriev I.V."/>
            <person name="Nagy L.G."/>
            <person name="Martin F."/>
            <person name="Kauserud H."/>
        </authorList>
    </citation>
    <scope>NUCLEOTIDE SEQUENCE</scope>
    <source>
        <strain evidence="2">CBHHK188m</strain>
    </source>
</reference>